<evidence type="ECO:0000313" key="1">
    <source>
        <dbReference type="EMBL" id="SMC63958.1"/>
    </source>
</evidence>
<dbReference type="InterPro" id="IPR018679">
    <property type="entry name" value="DUF2161"/>
</dbReference>
<dbReference type="OrthoDB" id="9795163at2"/>
<accession>A0A1W2AUU2</accession>
<keyword evidence="2" id="KW-1185">Reference proteome</keyword>
<dbReference type="Proteomes" id="UP000192330">
    <property type="component" value="Unassembled WGS sequence"/>
</dbReference>
<gene>
    <name evidence="1" type="ORF">SAMN06295998_103271</name>
</gene>
<dbReference type="STRING" id="1387277.SAMN06295998_103271"/>
<sequence length="221" mass="24709">MNRESDLYPPVKALLERQGYAVKGEVGAADLVARRGDDPPVIVELKLRFALTLFHQAVRRLSITEAVYIAVPRPTGKTARRMLKDNLSLCRRLGLGLMTVRGDGRVEVHCDPGPFAPRRNRKAQTRLLREFDRLEGDPNEGGATRHGIVTGYRQDALRCAGYLAHAGASRGRDVVRATNVATATRIMRENHYGWFEKVSTGVYALTDQGREGLVHWAYSWD</sequence>
<dbReference type="RefSeq" id="WP_084351709.1">
    <property type="nucleotide sequence ID" value="NZ_FWYD01000003.1"/>
</dbReference>
<dbReference type="EMBL" id="FWYD01000003">
    <property type="protein sequence ID" value="SMC63958.1"/>
    <property type="molecule type" value="Genomic_DNA"/>
</dbReference>
<dbReference type="Pfam" id="PF09929">
    <property type="entry name" value="DUF2161"/>
    <property type="match status" value="1"/>
</dbReference>
<name>A0A1W2AUU2_9RHOB</name>
<protein>
    <submittedName>
        <fullName evidence="1">Uncharacterized protein</fullName>
    </submittedName>
</protein>
<organism evidence="1 2">
    <name type="scientific">Primorskyibacter flagellatus</name>
    <dbReference type="NCBI Taxonomy" id="1387277"/>
    <lineage>
        <taxon>Bacteria</taxon>
        <taxon>Pseudomonadati</taxon>
        <taxon>Pseudomonadota</taxon>
        <taxon>Alphaproteobacteria</taxon>
        <taxon>Rhodobacterales</taxon>
        <taxon>Roseobacteraceae</taxon>
        <taxon>Primorskyibacter</taxon>
    </lineage>
</organism>
<proteinExistence type="predicted"/>
<dbReference type="AlphaFoldDB" id="A0A1W2AUU2"/>
<reference evidence="1 2" key="1">
    <citation type="submission" date="2017-04" db="EMBL/GenBank/DDBJ databases">
        <authorList>
            <person name="Afonso C.L."/>
            <person name="Miller P.J."/>
            <person name="Scott M.A."/>
            <person name="Spackman E."/>
            <person name="Goraichik I."/>
            <person name="Dimitrov K.M."/>
            <person name="Suarez D.L."/>
            <person name="Swayne D.E."/>
        </authorList>
    </citation>
    <scope>NUCLEOTIDE SEQUENCE [LARGE SCALE GENOMIC DNA]</scope>
    <source>
        <strain evidence="1 2">CGMCC 1.12644</strain>
    </source>
</reference>
<evidence type="ECO:0000313" key="2">
    <source>
        <dbReference type="Proteomes" id="UP000192330"/>
    </source>
</evidence>